<keyword evidence="2" id="KW-1185">Reference proteome</keyword>
<gene>
    <name evidence="1" type="primary">FET3_13</name>
    <name evidence="1" type="ORF">LPJ66_007948</name>
</gene>
<dbReference type="Proteomes" id="UP001150581">
    <property type="component" value="Unassembled WGS sequence"/>
</dbReference>
<name>A0ACC1I7F6_9FUNG</name>
<reference evidence="1" key="1">
    <citation type="submission" date="2022-07" db="EMBL/GenBank/DDBJ databases">
        <title>Phylogenomic reconstructions and comparative analyses of Kickxellomycotina fungi.</title>
        <authorList>
            <person name="Reynolds N.K."/>
            <person name="Stajich J.E."/>
            <person name="Barry K."/>
            <person name="Grigoriev I.V."/>
            <person name="Crous P."/>
            <person name="Smith M.E."/>
        </authorList>
    </citation>
    <scope>NUCLEOTIDE SEQUENCE</scope>
    <source>
        <strain evidence="1">Benny 63K</strain>
    </source>
</reference>
<comment type="caution">
    <text evidence="1">The sequence shown here is derived from an EMBL/GenBank/DDBJ whole genome shotgun (WGS) entry which is preliminary data.</text>
</comment>
<sequence>MCTAMRYLFIFILLALLSSWCYGARVVHNWDIGYVMVNRDGYNLRRAIGVNGKLPVPPVYITVGDTLVINVVNSLDAPTTIHAHGLLQNGTSYMDGAGMVTQCGIPPGTNFTYEHYVHQAGTFWLHGHFNHQNVDGLRTPLIVYDKDLSALPMQYDEDVLVFMEEWYPVEFHTRMDELLNPTVTFPPPASFPFGLINGFNGNETKPICFMPRKKYRLRVVNMASTEWFKFSLPGHILNIIEADGIISQPLAVDGLDIGPGQRYSVVVQAHNSDEFNYIYNATLYANFVPLLPGLNPRYYQGLIEYKRGAPVKTIAADSDKKVIWAEDTSLRAFDMQPALKVDRTIRLVAGSRRYKGNMTLAVLDKVPYRPPLAPTLFTALSMGHLALDEAIYGPQTEAHVIRHGQVIEIDMHNPTAIDHAMHLHGHTFQITGSGPSGVSSIARLDPAPVKKFSGWPMKRDTVVVAAFHYVKLRFVADNPGVWLFHCHMDVHFALGLAVTFVEAPDVLQRTQSIPKDMIQMCLRQGVKASGNGAGNKGFDLSGLPPVPS</sequence>
<organism evidence="1 2">
    <name type="scientific">Kickxella alabastrina</name>
    <dbReference type="NCBI Taxonomy" id="61397"/>
    <lineage>
        <taxon>Eukaryota</taxon>
        <taxon>Fungi</taxon>
        <taxon>Fungi incertae sedis</taxon>
        <taxon>Zoopagomycota</taxon>
        <taxon>Kickxellomycotina</taxon>
        <taxon>Kickxellomycetes</taxon>
        <taxon>Kickxellales</taxon>
        <taxon>Kickxellaceae</taxon>
        <taxon>Kickxella</taxon>
    </lineage>
</organism>
<proteinExistence type="predicted"/>
<evidence type="ECO:0000313" key="1">
    <source>
        <dbReference type="EMBL" id="KAJ1889597.1"/>
    </source>
</evidence>
<evidence type="ECO:0000313" key="2">
    <source>
        <dbReference type="Proteomes" id="UP001150581"/>
    </source>
</evidence>
<accession>A0ACC1I7F6</accession>
<protein>
    <submittedName>
        <fullName evidence="1">Ferroxidase fet3</fullName>
    </submittedName>
</protein>
<dbReference type="EMBL" id="JANBPG010001513">
    <property type="protein sequence ID" value="KAJ1889597.1"/>
    <property type="molecule type" value="Genomic_DNA"/>
</dbReference>